<dbReference type="EMBL" id="CP011030">
    <property type="protein sequence ID" value="ATC90639.1"/>
    <property type="molecule type" value="Genomic_DNA"/>
</dbReference>
<keyword evidence="2" id="KW-1185">Reference proteome</keyword>
<reference evidence="1 2" key="1">
    <citation type="submission" date="2015-06" db="EMBL/GenBank/DDBJ databases">
        <authorList>
            <person name="Xie B.-B."/>
            <person name="Rong J.-C."/>
            <person name="Qin Q.-L."/>
            <person name="Zhang Y.-Z."/>
        </authorList>
    </citation>
    <scope>NUCLEOTIDE SEQUENCE [LARGE SCALE GENOMIC DNA]</scope>
    <source>
        <strain evidence="1 2">KMM 3549</strain>
    </source>
</reference>
<organism evidence="1 2">
    <name type="scientific">Pseudoalteromonas issachenkonii</name>
    <dbReference type="NCBI Taxonomy" id="152297"/>
    <lineage>
        <taxon>Bacteria</taxon>
        <taxon>Pseudomonadati</taxon>
        <taxon>Pseudomonadota</taxon>
        <taxon>Gammaproteobacteria</taxon>
        <taxon>Alteromonadales</taxon>
        <taxon>Pseudoalteromonadaceae</taxon>
        <taxon>Pseudoalteromonas</taxon>
    </lineage>
</organism>
<sequence length="116" mass="13004">MFKKLFILSILVSLFGCQSTNNSSGDNVNIYGVIFAVKVDKDGKLSNLRFSKATNPIKNIDINFQPPSNYVKKVEAKLAKRQFEVPKDGADLNKESFIPCFYVKSNPSDIKCYGDE</sequence>
<evidence type="ECO:0000313" key="1">
    <source>
        <dbReference type="EMBL" id="ATC90639.1"/>
    </source>
</evidence>
<accession>A0ABM6N3A2</accession>
<name>A0ABM6N3A2_9GAMM</name>
<dbReference type="Proteomes" id="UP000217258">
    <property type="component" value="Chromosome I"/>
</dbReference>
<evidence type="ECO:0000313" key="2">
    <source>
        <dbReference type="Proteomes" id="UP000217258"/>
    </source>
</evidence>
<proteinExistence type="predicted"/>
<dbReference type="RefSeq" id="WP_013464968.1">
    <property type="nucleotide sequence ID" value="NZ_CP011030.1"/>
</dbReference>
<evidence type="ECO:0008006" key="3">
    <source>
        <dbReference type="Google" id="ProtNLM"/>
    </source>
</evidence>
<protein>
    <recommendedName>
        <fullName evidence="3">Lipoprotein</fullName>
    </recommendedName>
</protein>
<dbReference type="PROSITE" id="PS51257">
    <property type="entry name" value="PROKAR_LIPOPROTEIN"/>
    <property type="match status" value="1"/>
</dbReference>
<gene>
    <name evidence="1" type="ORF">PISS_a1752</name>
</gene>